<dbReference type="AlphaFoldDB" id="A0A8H4QEH7"/>
<gene>
    <name evidence="2" type="ORF">D9613_012223</name>
</gene>
<feature type="compositionally biased region" description="Polar residues" evidence="1">
    <location>
        <begin position="249"/>
        <end position="296"/>
    </location>
</feature>
<feature type="region of interest" description="Disordered" evidence="1">
    <location>
        <begin position="321"/>
        <end position="341"/>
    </location>
</feature>
<feature type="compositionally biased region" description="Low complexity" evidence="1">
    <location>
        <begin position="431"/>
        <end position="440"/>
    </location>
</feature>
<reference evidence="2 3" key="1">
    <citation type="submission" date="2019-12" db="EMBL/GenBank/DDBJ databases">
        <authorList>
            <person name="Floudas D."/>
            <person name="Bentzer J."/>
            <person name="Ahren D."/>
            <person name="Johansson T."/>
            <person name="Persson P."/>
            <person name="Tunlid A."/>
        </authorList>
    </citation>
    <scope>NUCLEOTIDE SEQUENCE [LARGE SCALE GENOMIC DNA]</scope>
    <source>
        <strain evidence="2 3">CBS 102.39</strain>
    </source>
</reference>
<organism evidence="2 3">
    <name type="scientific">Agrocybe pediades</name>
    <dbReference type="NCBI Taxonomy" id="84607"/>
    <lineage>
        <taxon>Eukaryota</taxon>
        <taxon>Fungi</taxon>
        <taxon>Dikarya</taxon>
        <taxon>Basidiomycota</taxon>
        <taxon>Agaricomycotina</taxon>
        <taxon>Agaricomycetes</taxon>
        <taxon>Agaricomycetidae</taxon>
        <taxon>Agaricales</taxon>
        <taxon>Agaricineae</taxon>
        <taxon>Strophariaceae</taxon>
        <taxon>Agrocybe</taxon>
    </lineage>
</organism>
<name>A0A8H4QEH7_9AGAR</name>
<proteinExistence type="predicted"/>
<dbReference type="EMBL" id="JAACJL010000061">
    <property type="protein sequence ID" value="KAF4609514.1"/>
    <property type="molecule type" value="Genomic_DNA"/>
</dbReference>
<feature type="region of interest" description="Disordered" evidence="1">
    <location>
        <begin position="1"/>
        <end position="104"/>
    </location>
</feature>
<evidence type="ECO:0000313" key="2">
    <source>
        <dbReference type="EMBL" id="KAF4609514.1"/>
    </source>
</evidence>
<dbReference type="Proteomes" id="UP000521872">
    <property type="component" value="Unassembled WGS sequence"/>
</dbReference>
<feature type="region of interest" description="Disordered" evidence="1">
    <location>
        <begin position="212"/>
        <end position="300"/>
    </location>
</feature>
<evidence type="ECO:0000313" key="3">
    <source>
        <dbReference type="Proteomes" id="UP000521872"/>
    </source>
</evidence>
<sequence>MTSSPSTTNKAPELKHMTSQTALSPTARVGGSAAPSGNRISQHLRTSDARLGGSKSPTSIPSSPTSIRSSSSAIFERDIEPIMPPSPPTSLHPHHHHHTNPHRIPRAKGTEALEQAVPSVLDSAAAILGGLEDVEVVAPAATPASASSLSFEAIGRTSGFASPIGSFRSRSPSPHSAMAGQLLSVPVAGGSQAQVQTPASVLGLQLTNAAPVLSSSPPRPQLQTSDTASTITGTGSSSSASNNGNNANIVPSITTPTADLSPATSASASPRNNAPLTLSPTGVAPSSPSATSQISYPPSPIHLPKKRLSFMSYSDLISSTPASTQPLSSLTTCASASSEPPHIPSVSGLNVINAIHAHQTSSAAHSPVLSTAGLPSVLFQQQSTKSATPSLHVNRDRDSVVFLDNVGGEWERQGLGKGLEERLEALVLPSLSSPSSAVAPQPQPPHQPAAVIGGKA</sequence>
<keyword evidence="3" id="KW-1185">Reference proteome</keyword>
<feature type="compositionally biased region" description="Low complexity" evidence="1">
    <location>
        <begin position="224"/>
        <end position="248"/>
    </location>
</feature>
<feature type="region of interest" description="Disordered" evidence="1">
    <location>
        <begin position="431"/>
        <end position="456"/>
    </location>
</feature>
<feature type="compositionally biased region" description="Low complexity" evidence="1">
    <location>
        <begin position="327"/>
        <end position="338"/>
    </location>
</feature>
<comment type="caution">
    <text evidence="2">The sequence shown here is derived from an EMBL/GenBank/DDBJ whole genome shotgun (WGS) entry which is preliminary data.</text>
</comment>
<feature type="compositionally biased region" description="Low complexity" evidence="1">
    <location>
        <begin position="54"/>
        <end position="72"/>
    </location>
</feature>
<protein>
    <submittedName>
        <fullName evidence="2">Uncharacterized protein</fullName>
    </submittedName>
</protein>
<accession>A0A8H4QEH7</accession>
<feature type="compositionally biased region" description="Polar residues" evidence="1">
    <location>
        <begin position="1"/>
        <end position="10"/>
    </location>
</feature>
<evidence type="ECO:0000256" key="1">
    <source>
        <dbReference type="SAM" id="MobiDB-lite"/>
    </source>
</evidence>
<feature type="compositionally biased region" description="Basic residues" evidence="1">
    <location>
        <begin position="92"/>
        <end position="104"/>
    </location>
</feature>